<evidence type="ECO:0000313" key="2">
    <source>
        <dbReference type="EMBL" id="MDN3241816.1"/>
    </source>
</evidence>
<evidence type="ECO:0008006" key="5">
    <source>
        <dbReference type="Google" id="ProtNLM"/>
    </source>
</evidence>
<feature type="transmembrane region" description="Helical" evidence="1">
    <location>
        <begin position="20"/>
        <end position="42"/>
    </location>
</feature>
<keyword evidence="1" id="KW-0812">Transmembrane</keyword>
<dbReference type="EMBL" id="JAUEMJ010000016">
    <property type="protein sequence ID" value="MDN3243715.1"/>
    <property type="molecule type" value="Genomic_DNA"/>
</dbReference>
<organism evidence="2 4">
    <name type="scientific">Glycomyces tritici</name>
    <dbReference type="NCBI Taxonomy" id="2665176"/>
    <lineage>
        <taxon>Bacteria</taxon>
        <taxon>Bacillati</taxon>
        <taxon>Actinomycetota</taxon>
        <taxon>Actinomycetes</taxon>
        <taxon>Glycomycetales</taxon>
        <taxon>Glycomycetaceae</taxon>
        <taxon>Glycomyces</taxon>
    </lineage>
</organism>
<comment type="caution">
    <text evidence="2">The sequence shown here is derived from an EMBL/GenBank/DDBJ whole genome shotgun (WGS) entry which is preliminary data.</text>
</comment>
<protein>
    <recommendedName>
        <fullName evidence="5">DUF4760 domain-containing protein</fullName>
    </recommendedName>
</protein>
<accession>A0ABT7YT86</accession>
<proteinExistence type="predicted"/>
<dbReference type="RefSeq" id="WP_289958724.1">
    <property type="nucleotide sequence ID" value="NZ_JAUEMJ010000006.1"/>
</dbReference>
<dbReference type="Proteomes" id="UP001171902">
    <property type="component" value="Unassembled WGS sequence"/>
</dbReference>
<keyword evidence="1" id="KW-1133">Transmembrane helix</keyword>
<evidence type="ECO:0000313" key="4">
    <source>
        <dbReference type="Proteomes" id="UP001171902"/>
    </source>
</evidence>
<sequence>MEETPIIVQVGSETPLIVQLAPAIIAAIALVLAAFVTSFLTLRLEHRKWLRQARLEAYEGYASFLRDLQFGWDGKDKARVTKDQLQRGAAWIDQIRLVGTNQVTDSADKHLVTISEAISGDPDNFQEVILNCLNDFRKYARKDLGADRSTR</sequence>
<evidence type="ECO:0000256" key="1">
    <source>
        <dbReference type="SAM" id="Phobius"/>
    </source>
</evidence>
<keyword evidence="1" id="KW-0472">Membrane</keyword>
<evidence type="ECO:0000313" key="3">
    <source>
        <dbReference type="EMBL" id="MDN3243715.1"/>
    </source>
</evidence>
<gene>
    <name evidence="2" type="ORF">QWI33_18975</name>
    <name evidence="3" type="ORF">QWI33_28655</name>
</gene>
<reference evidence="2" key="1">
    <citation type="submission" date="2023-06" db="EMBL/GenBank/DDBJ databases">
        <title>Gycomyces niveus sp.nov., a novel actinomycete isolated from soil in Shouguang.</title>
        <authorList>
            <person name="Yang X."/>
            <person name="Zhao J."/>
        </authorList>
    </citation>
    <scope>NUCLEOTIDE SEQUENCE</scope>
    <source>
        <strain evidence="2">NEAU C2</strain>
    </source>
</reference>
<dbReference type="EMBL" id="JAUEMJ010000006">
    <property type="protein sequence ID" value="MDN3241816.1"/>
    <property type="molecule type" value="Genomic_DNA"/>
</dbReference>
<keyword evidence="4" id="KW-1185">Reference proteome</keyword>
<name>A0ABT7YT86_9ACTN</name>